<organism evidence="3 4">
    <name type="scientific">Staphylococcus auricularis</name>
    <dbReference type="NCBI Taxonomy" id="29379"/>
    <lineage>
        <taxon>Bacteria</taxon>
        <taxon>Bacillati</taxon>
        <taxon>Bacillota</taxon>
        <taxon>Bacilli</taxon>
        <taxon>Bacillales</taxon>
        <taxon>Staphylococcaceae</taxon>
        <taxon>Staphylococcus</taxon>
    </lineage>
</organism>
<dbReference type="Pfam" id="PF19258">
    <property type="entry name" value="KxYKxGKxW_sig"/>
    <property type="match status" value="1"/>
</dbReference>
<comment type="caution">
    <text evidence="3">The sequence shown here is derived from an EMBL/GenBank/DDBJ whole genome shotgun (WGS) entry which is preliminary data.</text>
</comment>
<dbReference type="InterPro" id="IPR022263">
    <property type="entry name" value="KxYKxGKxW"/>
</dbReference>
<dbReference type="EMBL" id="PPQW01000043">
    <property type="protein sequence ID" value="PNZ67042.1"/>
    <property type="molecule type" value="Genomic_DNA"/>
</dbReference>
<accession>A0AAP8TSY8</accession>
<feature type="compositionally biased region" description="Basic and acidic residues" evidence="2">
    <location>
        <begin position="225"/>
        <end position="240"/>
    </location>
</feature>
<evidence type="ECO:0000256" key="1">
    <source>
        <dbReference type="ARBA" id="ARBA00022729"/>
    </source>
</evidence>
<dbReference type="Proteomes" id="UP000242470">
    <property type="component" value="Unassembled WGS sequence"/>
</dbReference>
<feature type="compositionally biased region" description="Low complexity" evidence="2">
    <location>
        <begin position="243"/>
        <end position="252"/>
    </location>
</feature>
<proteinExistence type="predicted"/>
<dbReference type="RefSeq" id="WP_059106259.1">
    <property type="nucleotide sequence ID" value="NZ_AP024589.1"/>
</dbReference>
<feature type="compositionally biased region" description="Basic and acidic residues" evidence="2">
    <location>
        <begin position="181"/>
        <end position="194"/>
    </location>
</feature>
<feature type="compositionally biased region" description="Low complexity" evidence="2">
    <location>
        <begin position="200"/>
        <end position="224"/>
    </location>
</feature>
<keyword evidence="1" id="KW-0732">Signal</keyword>
<protein>
    <submittedName>
        <fullName evidence="3">Uncharacterized protein</fullName>
    </submittedName>
</protein>
<evidence type="ECO:0000313" key="3">
    <source>
        <dbReference type="EMBL" id="PNZ67042.1"/>
    </source>
</evidence>
<feature type="compositionally biased region" description="Low complexity" evidence="2">
    <location>
        <begin position="125"/>
        <end position="151"/>
    </location>
</feature>
<name>A0AAP8TSY8_9STAP</name>
<feature type="region of interest" description="Disordered" evidence="2">
    <location>
        <begin position="103"/>
        <end position="295"/>
    </location>
</feature>
<feature type="compositionally biased region" description="Polar residues" evidence="2">
    <location>
        <begin position="260"/>
        <end position="274"/>
    </location>
</feature>
<dbReference type="AlphaFoldDB" id="A0AAP8TSY8"/>
<dbReference type="NCBIfam" id="TIGR03715">
    <property type="entry name" value="KxYKxGKxW"/>
    <property type="match status" value="1"/>
</dbReference>
<feature type="compositionally biased region" description="Polar residues" evidence="2">
    <location>
        <begin position="103"/>
        <end position="124"/>
    </location>
</feature>
<sequence>MSKQQRNKFRQSFADEKARVRLYKSGKNWVKAGIKEIKLLGIMGVPFLSSSIEKQPDLSQKTDGFVKRQALKTTAVAGVIFTVNMLHDQQAFAASDAPVTSELSAHSETVGNQNSTAIGKSETNTSASEELSTSISESESASLAEQATSESTSEEEANKASTSSRADEEQSESTEASSTSERQEESESAKKETTSEEAEQPASESSNSESTSAEQTSEKQQSSESVKEDKAEQKSTKADETSESQASQSTATSEDKASEKASTSQNAKDTSASQKAERQSTSTTESTTGKDVVSDVISFKTSTSESRGYSGFRARSAGRIALDNFARLAENGARAAADASQTQTYTGAGYDQKTYQFIIN</sequence>
<evidence type="ECO:0000313" key="4">
    <source>
        <dbReference type="Proteomes" id="UP000242470"/>
    </source>
</evidence>
<dbReference type="GeneID" id="64980992"/>
<evidence type="ECO:0000256" key="2">
    <source>
        <dbReference type="SAM" id="MobiDB-lite"/>
    </source>
</evidence>
<gene>
    <name evidence="3" type="ORF">CD158_06980</name>
</gene>
<reference evidence="3 4" key="1">
    <citation type="submission" date="2017-08" db="EMBL/GenBank/DDBJ databases">
        <title>Draft genome sequences of 64 type strains of genus Staph aureus.</title>
        <authorList>
            <person name="Cole K."/>
            <person name="Golubchik T."/>
            <person name="Russell J."/>
            <person name="Foster D."/>
            <person name="Llewelyn M."/>
            <person name="Wilson D."/>
            <person name="Crook D."/>
            <person name="Paul J."/>
        </authorList>
    </citation>
    <scope>NUCLEOTIDE SEQUENCE [LARGE SCALE GENOMIC DNA]</scope>
    <source>
        <strain evidence="3 4">NCTC 12101</strain>
    </source>
</reference>